<dbReference type="InterPro" id="IPR003593">
    <property type="entry name" value="AAA+_ATPase"/>
</dbReference>
<dbReference type="CDD" id="cd03257">
    <property type="entry name" value="ABC_NikE_OppD_transporters"/>
    <property type="match status" value="1"/>
</dbReference>
<proteinExistence type="inferred from homology"/>
<dbReference type="PROSITE" id="PS50893">
    <property type="entry name" value="ABC_TRANSPORTER_2"/>
    <property type="match status" value="1"/>
</dbReference>
<dbReference type="InterPro" id="IPR017871">
    <property type="entry name" value="ABC_transporter-like_CS"/>
</dbReference>
<protein>
    <submittedName>
        <fullName evidence="9">ABC transporter ATP-binding protein</fullName>
    </submittedName>
</protein>
<comment type="subcellular location">
    <subcellularLocation>
        <location evidence="1">Cell inner membrane</location>
        <topology evidence="1">Peripheral membrane protein</topology>
    </subcellularLocation>
</comment>
<evidence type="ECO:0000256" key="5">
    <source>
        <dbReference type="ARBA" id="ARBA00022741"/>
    </source>
</evidence>
<dbReference type="InterPro" id="IPR027417">
    <property type="entry name" value="P-loop_NTPase"/>
</dbReference>
<keyword evidence="3" id="KW-0813">Transport</keyword>
<dbReference type="OrthoDB" id="9802772at2"/>
<dbReference type="GO" id="GO:0055085">
    <property type="term" value="P:transmembrane transport"/>
    <property type="evidence" value="ECO:0007669"/>
    <property type="project" value="UniProtKB-ARBA"/>
</dbReference>
<evidence type="ECO:0000256" key="1">
    <source>
        <dbReference type="ARBA" id="ARBA00004417"/>
    </source>
</evidence>
<dbReference type="SUPFAM" id="SSF52540">
    <property type="entry name" value="P-loop containing nucleoside triphosphate hydrolases"/>
    <property type="match status" value="1"/>
</dbReference>
<evidence type="ECO:0000256" key="4">
    <source>
        <dbReference type="ARBA" id="ARBA00022475"/>
    </source>
</evidence>
<dbReference type="GO" id="GO:0016887">
    <property type="term" value="F:ATP hydrolysis activity"/>
    <property type="evidence" value="ECO:0007669"/>
    <property type="project" value="InterPro"/>
</dbReference>
<comment type="caution">
    <text evidence="9">The sequence shown here is derived from an EMBL/GenBank/DDBJ whole genome shotgun (WGS) entry which is preliminary data.</text>
</comment>
<dbReference type="SMART" id="SM00382">
    <property type="entry name" value="AAA"/>
    <property type="match status" value="1"/>
</dbReference>
<dbReference type="InterPro" id="IPR050388">
    <property type="entry name" value="ABC_Ni/Peptide_Import"/>
</dbReference>
<name>A0A556AQC5_9BURK</name>
<keyword evidence="7" id="KW-0472">Membrane</keyword>
<evidence type="ECO:0000256" key="7">
    <source>
        <dbReference type="ARBA" id="ARBA00023136"/>
    </source>
</evidence>
<keyword evidence="10" id="KW-1185">Reference proteome</keyword>
<evidence type="ECO:0000256" key="2">
    <source>
        <dbReference type="ARBA" id="ARBA00005417"/>
    </source>
</evidence>
<reference evidence="9 10" key="1">
    <citation type="submission" date="2019-07" db="EMBL/GenBank/DDBJ databases">
        <title>Qingshengfaniella alkalisoli gen. nov., sp. nov., isolated from saline soil.</title>
        <authorList>
            <person name="Xu L."/>
            <person name="Huang X.-X."/>
            <person name="Sun J.-Q."/>
        </authorList>
    </citation>
    <scope>NUCLEOTIDE SEQUENCE [LARGE SCALE GENOMIC DNA]</scope>
    <source>
        <strain evidence="9 10">DSM 27279</strain>
    </source>
</reference>
<dbReference type="Proteomes" id="UP000318405">
    <property type="component" value="Unassembled WGS sequence"/>
</dbReference>
<keyword evidence="4" id="KW-1003">Cell membrane</keyword>
<dbReference type="GO" id="GO:0015833">
    <property type="term" value="P:peptide transport"/>
    <property type="evidence" value="ECO:0007669"/>
    <property type="project" value="InterPro"/>
</dbReference>
<dbReference type="GO" id="GO:0005524">
    <property type="term" value="F:ATP binding"/>
    <property type="evidence" value="ECO:0007669"/>
    <property type="project" value="UniProtKB-KW"/>
</dbReference>
<dbReference type="GO" id="GO:0005886">
    <property type="term" value="C:plasma membrane"/>
    <property type="evidence" value="ECO:0007669"/>
    <property type="project" value="UniProtKB-SubCell"/>
</dbReference>
<dbReference type="PANTHER" id="PTHR43297">
    <property type="entry name" value="OLIGOPEPTIDE TRANSPORT ATP-BINDING PROTEIN APPD"/>
    <property type="match status" value="1"/>
</dbReference>
<keyword evidence="5" id="KW-0547">Nucleotide-binding</keyword>
<dbReference type="InterPro" id="IPR003439">
    <property type="entry name" value="ABC_transporter-like_ATP-bd"/>
</dbReference>
<dbReference type="Pfam" id="PF00005">
    <property type="entry name" value="ABC_tran"/>
    <property type="match status" value="1"/>
</dbReference>
<keyword evidence="6 9" id="KW-0067">ATP-binding</keyword>
<dbReference type="EMBL" id="VLTJ01000022">
    <property type="protein sequence ID" value="TSH95111.1"/>
    <property type="molecule type" value="Genomic_DNA"/>
</dbReference>
<accession>A0A556AQC5</accession>
<dbReference type="PANTHER" id="PTHR43297:SF2">
    <property type="entry name" value="DIPEPTIDE TRANSPORT ATP-BINDING PROTEIN DPPD"/>
    <property type="match status" value="1"/>
</dbReference>
<evidence type="ECO:0000256" key="6">
    <source>
        <dbReference type="ARBA" id="ARBA00022840"/>
    </source>
</evidence>
<gene>
    <name evidence="9" type="ORF">FOZ76_10880</name>
</gene>
<organism evidence="9 10">
    <name type="scientific">Verticiella sediminum</name>
    <dbReference type="NCBI Taxonomy" id="1247510"/>
    <lineage>
        <taxon>Bacteria</taxon>
        <taxon>Pseudomonadati</taxon>
        <taxon>Pseudomonadota</taxon>
        <taxon>Betaproteobacteria</taxon>
        <taxon>Burkholderiales</taxon>
        <taxon>Alcaligenaceae</taxon>
        <taxon>Verticiella</taxon>
    </lineage>
</organism>
<dbReference type="PROSITE" id="PS00211">
    <property type="entry name" value="ABC_TRANSPORTER_1"/>
    <property type="match status" value="1"/>
</dbReference>
<evidence type="ECO:0000313" key="9">
    <source>
        <dbReference type="EMBL" id="TSH95111.1"/>
    </source>
</evidence>
<evidence type="ECO:0000256" key="3">
    <source>
        <dbReference type="ARBA" id="ARBA00022448"/>
    </source>
</evidence>
<evidence type="ECO:0000313" key="10">
    <source>
        <dbReference type="Proteomes" id="UP000318405"/>
    </source>
</evidence>
<sequence>MSDTVLDVQKLSVSFATAKGTIQPVRDVSFALKRRETLALVGESGSGKSVASLTLMRLISRSAGCAISGSARLTAGEQSLDLLNDDIRKISSVRGDRISMIFQEPMTSLNPVHRIGDQIGEALYFHRNLSRKERGEKVLHLLDQVGIVNPARTARDYPHHLSGGMRQRVMIAMAIACDPDVLIADEPTTALDVTIQAQILDLLRKLQEVNNMAMVFITHNLGVVAEIADRVMVMYCGQVVEDASVMDLFRRPLMPYTQGLLSSIPAISLSDERPKLYSIPGNVPDLAKLPSGCAFAPRCRYVTESLCTAREPEVELATPTRRVRCLNWRTINNVDDGESNEA</sequence>
<dbReference type="InterPro" id="IPR013563">
    <property type="entry name" value="Oligopep_ABC_C"/>
</dbReference>
<dbReference type="FunFam" id="3.40.50.300:FF:000016">
    <property type="entry name" value="Oligopeptide ABC transporter ATP-binding component"/>
    <property type="match status" value="1"/>
</dbReference>
<comment type="similarity">
    <text evidence="2">Belongs to the ABC transporter superfamily.</text>
</comment>
<dbReference type="Pfam" id="PF08352">
    <property type="entry name" value="oligo_HPY"/>
    <property type="match status" value="1"/>
</dbReference>
<dbReference type="NCBIfam" id="TIGR01727">
    <property type="entry name" value="oligo_HPY"/>
    <property type="match status" value="1"/>
</dbReference>
<dbReference type="AlphaFoldDB" id="A0A556AQC5"/>
<evidence type="ECO:0000259" key="8">
    <source>
        <dbReference type="PROSITE" id="PS50893"/>
    </source>
</evidence>
<dbReference type="Gene3D" id="3.40.50.300">
    <property type="entry name" value="P-loop containing nucleotide triphosphate hydrolases"/>
    <property type="match status" value="1"/>
</dbReference>
<feature type="domain" description="ABC transporter" evidence="8">
    <location>
        <begin position="8"/>
        <end position="261"/>
    </location>
</feature>